<name>A0ABZ3DUV4_9BURK</name>
<organism evidence="1 2">
    <name type="scientific">Burkholderia arboris</name>
    <dbReference type="NCBI Taxonomy" id="488730"/>
    <lineage>
        <taxon>Bacteria</taxon>
        <taxon>Pseudomonadati</taxon>
        <taxon>Pseudomonadota</taxon>
        <taxon>Betaproteobacteria</taxon>
        <taxon>Burkholderiales</taxon>
        <taxon>Burkholderiaceae</taxon>
        <taxon>Burkholderia</taxon>
        <taxon>Burkholderia cepacia complex</taxon>
    </lineage>
</organism>
<dbReference type="RefSeq" id="WP_342706050.1">
    <property type="nucleotide sequence ID" value="NZ_CP109823.1"/>
</dbReference>
<evidence type="ECO:0000313" key="1">
    <source>
        <dbReference type="EMBL" id="XAE52954.1"/>
    </source>
</evidence>
<reference evidence="1 2" key="1">
    <citation type="submission" date="2022-10" db="EMBL/GenBank/DDBJ databases">
        <title>Genomic of Burkholderia cepacia PN-1.</title>
        <authorList>
            <person name="Yang Y."/>
            <person name="Guan H."/>
            <person name="Huang J."/>
        </authorList>
    </citation>
    <scope>NUCLEOTIDE SEQUENCE [LARGE SCALE GENOMIC DNA]</scope>
    <source>
        <strain evidence="1 2">PN-1</strain>
    </source>
</reference>
<evidence type="ECO:0000313" key="2">
    <source>
        <dbReference type="Proteomes" id="UP001448498"/>
    </source>
</evidence>
<keyword evidence="2" id="KW-1185">Reference proteome</keyword>
<proteinExistence type="predicted"/>
<dbReference type="EMBL" id="CP109823">
    <property type="protein sequence ID" value="XAE52954.1"/>
    <property type="molecule type" value="Genomic_DNA"/>
</dbReference>
<dbReference type="Proteomes" id="UP001448498">
    <property type="component" value="Chromosome 2"/>
</dbReference>
<sequence>MSVALCGAGIWPDACVAKSRRARQWRRLVREVVFARDDGVRQLAKAFTSYGRTQGLGFAGMGDVVAKRVTQVSPESMAGLMNLDAFWSRVESVAATGADPEIQEFMEAWRRADQGRGG</sequence>
<protein>
    <submittedName>
        <fullName evidence="1">Uncharacterized protein</fullName>
    </submittedName>
</protein>
<accession>A0ABZ3DUV4</accession>
<gene>
    <name evidence="1" type="ORF">OHZ10_36000</name>
</gene>